<protein>
    <submittedName>
        <fullName evidence="1">Uncharacterized protein</fullName>
    </submittedName>
</protein>
<reference evidence="1 2" key="1">
    <citation type="submission" date="2023-10" db="EMBL/GenBank/DDBJ databases">
        <title>The complete genome sequence of Methanoculleus palmolei DSM 4273.</title>
        <authorList>
            <person name="Lai S.-J."/>
            <person name="You Y.-T."/>
            <person name="Chen S.-C."/>
        </authorList>
    </citation>
    <scope>NUCLEOTIDE SEQUENCE [LARGE SCALE GENOMIC DNA]</scope>
    <source>
        <strain evidence="1 2">DSM 4273</strain>
    </source>
</reference>
<proteinExistence type="predicted"/>
<name>A0ABD8A9U2_9EURY</name>
<evidence type="ECO:0000313" key="1">
    <source>
        <dbReference type="EMBL" id="WOX56299.1"/>
    </source>
</evidence>
<keyword evidence="2" id="KW-1185">Reference proteome</keyword>
<accession>A0ABD8A9U2</accession>
<organism evidence="1 2">
    <name type="scientific">Methanoculleus palmolei</name>
    <dbReference type="NCBI Taxonomy" id="72612"/>
    <lineage>
        <taxon>Archaea</taxon>
        <taxon>Methanobacteriati</taxon>
        <taxon>Methanobacteriota</taxon>
        <taxon>Stenosarchaea group</taxon>
        <taxon>Methanomicrobia</taxon>
        <taxon>Methanomicrobiales</taxon>
        <taxon>Methanomicrobiaceae</taxon>
        <taxon>Methanoculleus</taxon>
    </lineage>
</organism>
<evidence type="ECO:0000313" key="2">
    <source>
        <dbReference type="Proteomes" id="UP001626603"/>
    </source>
</evidence>
<sequence>MKRKTGIRAFSLLLALLLVSVGVVPAVVFDERDEELFSLSFEEGNTVNLNGMKLPELQTDYSQEQVIITAELSPVESSGTSDLTIHEIPSGSIIYHTMDGITRVYSSDGKQILSAVDSMAKKVATPRGFRPATFVSQVPSGSHVIHQDDVTYVFHNGDLILTVLSDQPREYNESLQRNEYMDVGGFNGWIEYAYKNVPQITQFDAYWKAPTCPPSSEFAEPVFLFNGIRTPDETAIVQPVLEYNQPITGQYWTGCCWTLKDGMQDIHSDRITISTGDTLKGELHWSSTSGQWYIQISDITTGEAMSLWSDYVPTTNVQVDVTLEGWNIDGNSDVPGDTRFYDMVYKNNGNSISVNLYRYIASSAPLTGLNVEFISNPTEVVLHTAN</sequence>
<gene>
    <name evidence="1" type="ORF">R6Y95_02925</name>
</gene>
<dbReference type="Proteomes" id="UP001626603">
    <property type="component" value="Chromosome"/>
</dbReference>
<dbReference type="AlphaFoldDB" id="A0ABD8A9U2"/>
<dbReference type="EMBL" id="CP137641">
    <property type="protein sequence ID" value="WOX56299.1"/>
    <property type="molecule type" value="Genomic_DNA"/>
</dbReference>